<dbReference type="AlphaFoldDB" id="A0A0L0TA22"/>
<reference evidence="4 5" key="1">
    <citation type="submission" date="2009-11" db="EMBL/GenBank/DDBJ databases">
        <title>Annotation of Allomyces macrogynus ATCC 38327.</title>
        <authorList>
            <consortium name="The Broad Institute Genome Sequencing Platform"/>
            <person name="Russ C."/>
            <person name="Cuomo C."/>
            <person name="Burger G."/>
            <person name="Gray M.W."/>
            <person name="Holland P.W.H."/>
            <person name="King N."/>
            <person name="Lang F.B.F."/>
            <person name="Roger A.J."/>
            <person name="Ruiz-Trillo I."/>
            <person name="Young S.K."/>
            <person name="Zeng Q."/>
            <person name="Gargeya S."/>
            <person name="Fitzgerald M."/>
            <person name="Haas B."/>
            <person name="Abouelleil A."/>
            <person name="Alvarado L."/>
            <person name="Arachchi H.M."/>
            <person name="Berlin A."/>
            <person name="Chapman S.B."/>
            <person name="Gearin G."/>
            <person name="Goldberg J."/>
            <person name="Griggs A."/>
            <person name="Gujja S."/>
            <person name="Hansen M."/>
            <person name="Heiman D."/>
            <person name="Howarth C."/>
            <person name="Larimer J."/>
            <person name="Lui A."/>
            <person name="MacDonald P.J.P."/>
            <person name="McCowen C."/>
            <person name="Montmayeur A."/>
            <person name="Murphy C."/>
            <person name="Neiman D."/>
            <person name="Pearson M."/>
            <person name="Priest M."/>
            <person name="Roberts A."/>
            <person name="Saif S."/>
            <person name="Shea T."/>
            <person name="Sisk P."/>
            <person name="Stolte C."/>
            <person name="Sykes S."/>
            <person name="Wortman J."/>
            <person name="Nusbaum C."/>
            <person name="Birren B."/>
        </authorList>
    </citation>
    <scope>NUCLEOTIDE SEQUENCE [LARGE SCALE GENOMIC DNA]</scope>
    <source>
        <strain evidence="4 5">ATCC 38327</strain>
    </source>
</reference>
<evidence type="ECO:0000259" key="3">
    <source>
        <dbReference type="PROSITE" id="PS51352"/>
    </source>
</evidence>
<dbReference type="PRINTS" id="PR00421">
    <property type="entry name" value="THIOREDOXIN"/>
</dbReference>
<dbReference type="GO" id="GO:0016853">
    <property type="term" value="F:isomerase activity"/>
    <property type="evidence" value="ECO:0007669"/>
    <property type="project" value="UniProtKB-KW"/>
</dbReference>
<accession>A0A0L0TA22</accession>
<dbReference type="InterPro" id="IPR017937">
    <property type="entry name" value="Thioredoxin_CS"/>
</dbReference>
<name>A0A0L0TA22_ALLM3</name>
<dbReference type="PANTHER" id="PTHR45815:SF3">
    <property type="entry name" value="PROTEIN DISULFIDE-ISOMERASE A6"/>
    <property type="match status" value="1"/>
</dbReference>
<proteinExistence type="predicted"/>
<dbReference type="OMA" id="CQKMAPE"/>
<dbReference type="VEuPathDB" id="FungiDB:AMAG_15644"/>
<evidence type="ECO:0000256" key="2">
    <source>
        <dbReference type="SAM" id="SignalP"/>
    </source>
</evidence>
<evidence type="ECO:0000313" key="5">
    <source>
        <dbReference type="Proteomes" id="UP000054350"/>
    </source>
</evidence>
<dbReference type="Gene3D" id="3.40.30.10">
    <property type="entry name" value="Glutaredoxin"/>
    <property type="match status" value="1"/>
</dbReference>
<organism evidence="4 5">
    <name type="scientific">Allomyces macrogynus (strain ATCC 38327)</name>
    <name type="common">Allomyces javanicus var. macrogynus</name>
    <dbReference type="NCBI Taxonomy" id="578462"/>
    <lineage>
        <taxon>Eukaryota</taxon>
        <taxon>Fungi</taxon>
        <taxon>Fungi incertae sedis</taxon>
        <taxon>Blastocladiomycota</taxon>
        <taxon>Blastocladiomycetes</taxon>
        <taxon>Blastocladiales</taxon>
        <taxon>Blastocladiaceae</taxon>
        <taxon>Allomyces</taxon>
    </lineage>
</organism>
<dbReference type="EMBL" id="GG745371">
    <property type="protein sequence ID" value="KNE71409.1"/>
    <property type="molecule type" value="Genomic_DNA"/>
</dbReference>
<dbReference type="Pfam" id="PF00085">
    <property type="entry name" value="Thioredoxin"/>
    <property type="match status" value="1"/>
</dbReference>
<dbReference type="eggNOG" id="KOG0191">
    <property type="taxonomic scope" value="Eukaryota"/>
</dbReference>
<dbReference type="InterPro" id="IPR013766">
    <property type="entry name" value="Thioredoxin_domain"/>
</dbReference>
<dbReference type="GO" id="GO:0034976">
    <property type="term" value="P:response to endoplasmic reticulum stress"/>
    <property type="evidence" value="ECO:0007669"/>
    <property type="project" value="TreeGrafter"/>
</dbReference>
<gene>
    <name evidence="4" type="ORF">AMAG_15644</name>
</gene>
<dbReference type="GO" id="GO:0005788">
    <property type="term" value="C:endoplasmic reticulum lumen"/>
    <property type="evidence" value="ECO:0007669"/>
    <property type="project" value="TreeGrafter"/>
</dbReference>
<feature type="compositionally biased region" description="Basic residues" evidence="1">
    <location>
        <begin position="303"/>
        <end position="321"/>
    </location>
</feature>
<dbReference type="SUPFAM" id="SSF52833">
    <property type="entry name" value="Thioredoxin-like"/>
    <property type="match status" value="2"/>
</dbReference>
<feature type="compositionally biased region" description="Basic residues" evidence="1">
    <location>
        <begin position="271"/>
        <end position="286"/>
    </location>
</feature>
<feature type="chain" id="PRO_5005548497" evidence="2">
    <location>
        <begin position="33"/>
        <end position="337"/>
    </location>
</feature>
<keyword evidence="4" id="KW-0413">Isomerase</keyword>
<dbReference type="InterPro" id="IPR036249">
    <property type="entry name" value="Thioredoxin-like_sf"/>
</dbReference>
<keyword evidence="5" id="KW-1185">Reference proteome</keyword>
<feature type="domain" description="Thioredoxin" evidence="3">
    <location>
        <begin position="20"/>
        <end position="152"/>
    </location>
</feature>
<dbReference type="PROSITE" id="PS00194">
    <property type="entry name" value="THIOREDOXIN_1"/>
    <property type="match status" value="1"/>
</dbReference>
<evidence type="ECO:0000313" key="4">
    <source>
        <dbReference type="EMBL" id="KNE71409.1"/>
    </source>
</evidence>
<dbReference type="Proteomes" id="UP000054350">
    <property type="component" value="Unassembled WGS sequence"/>
</dbReference>
<feature type="signal peptide" evidence="2">
    <location>
        <begin position="1"/>
        <end position="32"/>
    </location>
</feature>
<sequence>MMPTTRRAPAAPWRLVAAVLVLALLAPAVALAADSLFSGAKVPELTAASFRTNVLDAETTHVVKFYAPWCGYCKQLAPEYAKAATKLRSSLVRVSAVNCDVEKTLCAEQGIQGFPVVKVFYTSPKSGKRIPVEYQGERTTAAIIKFTTSKIPNRVVSIGRKAGSTLDAFYSTQNTTLPKVLVIKPPSKGRKATTPLVKSLAIKYRDRLLIGDVSSESASDSVYADFAVPNDKAALVVVPVGEGAVPVVYDGEVKAKPLVAFLDQYALPEKKRNKRKPGKKPGKKTAGKVEKTNEGASTTTTKSKSKTKTKATQTKTKKTKAAKSTTAPSPDAAHDEL</sequence>
<dbReference type="GO" id="GO:0015035">
    <property type="term" value="F:protein-disulfide reductase activity"/>
    <property type="evidence" value="ECO:0007669"/>
    <property type="project" value="TreeGrafter"/>
</dbReference>
<dbReference type="PANTHER" id="PTHR45815">
    <property type="entry name" value="PROTEIN DISULFIDE-ISOMERASE A6"/>
    <property type="match status" value="1"/>
</dbReference>
<reference evidence="5" key="2">
    <citation type="submission" date="2009-11" db="EMBL/GenBank/DDBJ databases">
        <title>The Genome Sequence of Allomyces macrogynus strain ATCC 38327.</title>
        <authorList>
            <consortium name="The Broad Institute Genome Sequencing Platform"/>
            <person name="Russ C."/>
            <person name="Cuomo C."/>
            <person name="Shea T."/>
            <person name="Young S.K."/>
            <person name="Zeng Q."/>
            <person name="Koehrsen M."/>
            <person name="Haas B."/>
            <person name="Borodovsky M."/>
            <person name="Guigo R."/>
            <person name="Alvarado L."/>
            <person name="Berlin A."/>
            <person name="Borenstein D."/>
            <person name="Chen Z."/>
            <person name="Engels R."/>
            <person name="Freedman E."/>
            <person name="Gellesch M."/>
            <person name="Goldberg J."/>
            <person name="Griggs A."/>
            <person name="Gujja S."/>
            <person name="Heiman D."/>
            <person name="Hepburn T."/>
            <person name="Howarth C."/>
            <person name="Jen D."/>
            <person name="Larson L."/>
            <person name="Lewis B."/>
            <person name="Mehta T."/>
            <person name="Park D."/>
            <person name="Pearson M."/>
            <person name="Roberts A."/>
            <person name="Saif S."/>
            <person name="Shenoy N."/>
            <person name="Sisk P."/>
            <person name="Stolte C."/>
            <person name="Sykes S."/>
            <person name="Walk T."/>
            <person name="White J."/>
            <person name="Yandava C."/>
            <person name="Burger G."/>
            <person name="Gray M.W."/>
            <person name="Holland P.W.H."/>
            <person name="King N."/>
            <person name="Lang F.B.F."/>
            <person name="Roger A.J."/>
            <person name="Ruiz-Trillo I."/>
            <person name="Lander E."/>
            <person name="Nusbaum C."/>
        </authorList>
    </citation>
    <scope>NUCLEOTIDE SEQUENCE [LARGE SCALE GENOMIC DNA]</scope>
    <source>
        <strain evidence="5">ATCC 38327</strain>
    </source>
</reference>
<dbReference type="STRING" id="578462.A0A0L0TA22"/>
<keyword evidence="2" id="KW-0732">Signal</keyword>
<protein>
    <submittedName>
        <fullName evidence="4">Protein disulfide-isomerase domain</fullName>
    </submittedName>
</protein>
<evidence type="ECO:0000256" key="1">
    <source>
        <dbReference type="SAM" id="MobiDB-lite"/>
    </source>
</evidence>
<dbReference type="OrthoDB" id="74910at2759"/>
<dbReference type="PROSITE" id="PS51352">
    <property type="entry name" value="THIOREDOXIN_2"/>
    <property type="match status" value="1"/>
</dbReference>
<feature type="region of interest" description="Disordered" evidence="1">
    <location>
        <begin position="270"/>
        <end position="337"/>
    </location>
</feature>